<dbReference type="PROSITE" id="PS51163">
    <property type="entry name" value="YRDC"/>
    <property type="match status" value="1"/>
</dbReference>
<dbReference type="SUPFAM" id="SSF55821">
    <property type="entry name" value="YrdC/RibB"/>
    <property type="match status" value="1"/>
</dbReference>
<evidence type="ECO:0000256" key="5">
    <source>
        <dbReference type="ARBA" id="ARBA00022679"/>
    </source>
</evidence>
<evidence type="ECO:0000256" key="9">
    <source>
        <dbReference type="ARBA" id="ARBA00022840"/>
    </source>
</evidence>
<dbReference type="AlphaFoldDB" id="A0A6J6B4B5"/>
<keyword evidence="4" id="KW-0963">Cytoplasm</keyword>
<comment type="catalytic activity">
    <reaction evidence="11">
        <text>L-threonine + hydrogencarbonate + ATP = L-threonylcarbamoyladenylate + diphosphate + H2O</text>
        <dbReference type="Rhea" id="RHEA:36407"/>
        <dbReference type="ChEBI" id="CHEBI:15377"/>
        <dbReference type="ChEBI" id="CHEBI:17544"/>
        <dbReference type="ChEBI" id="CHEBI:30616"/>
        <dbReference type="ChEBI" id="CHEBI:33019"/>
        <dbReference type="ChEBI" id="CHEBI:57926"/>
        <dbReference type="ChEBI" id="CHEBI:73682"/>
        <dbReference type="EC" id="2.7.7.87"/>
    </reaction>
</comment>
<name>A0A6J6B4B5_9ZZZZ</name>
<sequence>MRFDASITTELLEGMRQAKQTIGRAGLIVLPTDTVYGIGCDAFSAFAVNALLEAKGRGRQSPPPVLIPSLDTLRALTDNPPAVALTLAEKFWPGALTMILRAQPSLSWDLGETRGTVALRMPNNELALALLKEVGPLAVSSANLTGEPAANNVVEAENYFGTKVGVYLDGGASPSTKPSTIVDLTEAGVVKVVRLGVLSLAQIKKALGKDVEVVAS</sequence>
<accession>A0A6J6B4B5</accession>
<evidence type="ECO:0000256" key="1">
    <source>
        <dbReference type="ARBA" id="ARBA00004496"/>
    </source>
</evidence>
<proteinExistence type="inferred from homology"/>
<gene>
    <name evidence="13" type="ORF">UFOPK1433_00066</name>
</gene>
<evidence type="ECO:0000259" key="12">
    <source>
        <dbReference type="PROSITE" id="PS51163"/>
    </source>
</evidence>
<dbReference type="PANTHER" id="PTHR17490:SF16">
    <property type="entry name" value="THREONYLCARBAMOYL-AMP SYNTHASE"/>
    <property type="match status" value="1"/>
</dbReference>
<dbReference type="InterPro" id="IPR017945">
    <property type="entry name" value="DHBP_synth_RibB-like_a/b_dom"/>
</dbReference>
<evidence type="ECO:0000256" key="11">
    <source>
        <dbReference type="ARBA" id="ARBA00048366"/>
    </source>
</evidence>
<dbReference type="InterPro" id="IPR006070">
    <property type="entry name" value="Sua5-like_dom"/>
</dbReference>
<dbReference type="EMBL" id="CAEZSN010000003">
    <property type="protein sequence ID" value="CAB4533537.1"/>
    <property type="molecule type" value="Genomic_DNA"/>
</dbReference>
<evidence type="ECO:0000256" key="2">
    <source>
        <dbReference type="ARBA" id="ARBA00007663"/>
    </source>
</evidence>
<keyword evidence="5" id="KW-0808">Transferase</keyword>
<dbReference type="PANTHER" id="PTHR17490">
    <property type="entry name" value="SUA5"/>
    <property type="match status" value="1"/>
</dbReference>
<keyword evidence="9" id="KW-0067">ATP-binding</keyword>
<comment type="similarity">
    <text evidence="2">Belongs to the SUA5 family.</text>
</comment>
<dbReference type="GO" id="GO:0061710">
    <property type="term" value="F:L-threonylcarbamoyladenylate synthase"/>
    <property type="evidence" value="ECO:0007669"/>
    <property type="project" value="UniProtKB-EC"/>
</dbReference>
<feature type="domain" description="YrdC-like" evidence="12">
    <location>
        <begin position="12"/>
        <end position="198"/>
    </location>
</feature>
<dbReference type="EC" id="2.7.7.87" evidence="3"/>
<evidence type="ECO:0000256" key="8">
    <source>
        <dbReference type="ARBA" id="ARBA00022741"/>
    </source>
</evidence>
<dbReference type="InterPro" id="IPR050156">
    <property type="entry name" value="TC-AMP_synthase_SUA5"/>
</dbReference>
<organism evidence="13">
    <name type="scientific">freshwater metagenome</name>
    <dbReference type="NCBI Taxonomy" id="449393"/>
    <lineage>
        <taxon>unclassified sequences</taxon>
        <taxon>metagenomes</taxon>
        <taxon>ecological metagenomes</taxon>
    </lineage>
</organism>
<comment type="subcellular location">
    <subcellularLocation>
        <location evidence="1">Cytoplasm</location>
    </subcellularLocation>
</comment>
<reference evidence="13" key="1">
    <citation type="submission" date="2020-05" db="EMBL/GenBank/DDBJ databases">
        <authorList>
            <person name="Chiriac C."/>
            <person name="Salcher M."/>
            <person name="Ghai R."/>
            <person name="Kavagutti S V."/>
        </authorList>
    </citation>
    <scope>NUCLEOTIDE SEQUENCE</scope>
</reference>
<keyword evidence="6" id="KW-0819">tRNA processing</keyword>
<dbReference type="GO" id="GO:0005524">
    <property type="term" value="F:ATP binding"/>
    <property type="evidence" value="ECO:0007669"/>
    <property type="project" value="UniProtKB-KW"/>
</dbReference>
<evidence type="ECO:0000313" key="13">
    <source>
        <dbReference type="EMBL" id="CAB4533537.1"/>
    </source>
</evidence>
<dbReference type="NCBIfam" id="TIGR00057">
    <property type="entry name" value="L-threonylcarbamoyladenylate synthase"/>
    <property type="match status" value="1"/>
</dbReference>
<dbReference type="Pfam" id="PF01300">
    <property type="entry name" value="Sua5_yciO_yrdC"/>
    <property type="match status" value="1"/>
</dbReference>
<keyword evidence="7" id="KW-0548">Nucleotidyltransferase</keyword>
<dbReference type="GO" id="GO:0008033">
    <property type="term" value="P:tRNA processing"/>
    <property type="evidence" value="ECO:0007669"/>
    <property type="project" value="UniProtKB-KW"/>
</dbReference>
<evidence type="ECO:0000256" key="4">
    <source>
        <dbReference type="ARBA" id="ARBA00022490"/>
    </source>
</evidence>
<dbReference type="GO" id="GO:0006450">
    <property type="term" value="P:regulation of translational fidelity"/>
    <property type="evidence" value="ECO:0007669"/>
    <property type="project" value="TreeGrafter"/>
</dbReference>
<dbReference type="GO" id="GO:0000049">
    <property type="term" value="F:tRNA binding"/>
    <property type="evidence" value="ECO:0007669"/>
    <property type="project" value="TreeGrafter"/>
</dbReference>
<evidence type="ECO:0000256" key="3">
    <source>
        <dbReference type="ARBA" id="ARBA00012584"/>
    </source>
</evidence>
<dbReference type="Gene3D" id="3.90.870.10">
    <property type="entry name" value="DHBP synthase"/>
    <property type="match status" value="1"/>
</dbReference>
<dbReference type="GO" id="GO:0003725">
    <property type="term" value="F:double-stranded RNA binding"/>
    <property type="evidence" value="ECO:0007669"/>
    <property type="project" value="InterPro"/>
</dbReference>
<protein>
    <recommendedName>
        <fullName evidence="10">L-threonylcarbamoyladenylate synthase</fullName>
        <ecNumber evidence="3">2.7.7.87</ecNumber>
    </recommendedName>
    <alternativeName>
        <fullName evidence="10">L-threonylcarbamoyladenylate synthase</fullName>
    </alternativeName>
</protein>
<dbReference type="GO" id="GO:0005737">
    <property type="term" value="C:cytoplasm"/>
    <property type="evidence" value="ECO:0007669"/>
    <property type="project" value="UniProtKB-SubCell"/>
</dbReference>
<evidence type="ECO:0000256" key="7">
    <source>
        <dbReference type="ARBA" id="ARBA00022695"/>
    </source>
</evidence>
<keyword evidence="8" id="KW-0547">Nucleotide-binding</keyword>
<evidence type="ECO:0000256" key="10">
    <source>
        <dbReference type="ARBA" id="ARBA00029774"/>
    </source>
</evidence>
<evidence type="ECO:0000256" key="6">
    <source>
        <dbReference type="ARBA" id="ARBA00022694"/>
    </source>
</evidence>